<gene>
    <name evidence="1" type="primary">pgeF</name>
    <name evidence="1" type="ORF">MW7_008410</name>
</gene>
<sequence>MLTTDDLLVPEWPAPPNVRALSTTRRGGVSLPPYGATAKLPGGLNLGTHVGDLPGHVAENRLRLQAHLPHTPLWLEQVHGCSVVMAPVEGSTPSADASIATRPQAVCAVMTADCLPVLLCDRAGTVVGAAHAGWRGLCAGVLEQTLERMRSHAREGDASEWLAWLGPAIGPTAFEVGSEVRDAFLAAALESERATTSAAFVPHGDAAARRAGKYLADLYALARIRLARAGYVEVSGGTRCTYTEADVFYSYRRDQRTGRMASLVWLAD</sequence>
<comment type="caution">
    <text evidence="1">The sequence shown here is derived from an EMBL/GenBank/DDBJ whole genome shotgun (WGS) entry which is preliminary data.</text>
</comment>
<reference evidence="1" key="1">
    <citation type="submission" date="2019-05" db="EMBL/GenBank/DDBJ databases">
        <title>Revised genome assembly of Burkholderiaceae (previously Ralstonia) sp. PBA.</title>
        <authorList>
            <person name="Gan H.M."/>
        </authorList>
    </citation>
    <scope>NUCLEOTIDE SEQUENCE</scope>
    <source>
        <strain evidence="1">PBA</strain>
    </source>
</reference>
<name>A0ACD3SRP9_9BURK</name>
<evidence type="ECO:0000313" key="1">
    <source>
        <dbReference type="EMBL" id="TMS58964.1"/>
    </source>
</evidence>
<dbReference type="EMBL" id="AKCV02000015">
    <property type="protein sequence ID" value="TMS58964.1"/>
    <property type="molecule type" value="Genomic_DNA"/>
</dbReference>
<dbReference type="Proteomes" id="UP000004277">
    <property type="component" value="Unassembled WGS sequence"/>
</dbReference>
<organism evidence="1 2">
    <name type="scientific">Imbroritus primus</name>
    <dbReference type="NCBI Taxonomy" id="3058603"/>
    <lineage>
        <taxon>Bacteria</taxon>
        <taxon>Pseudomonadati</taxon>
        <taxon>Pseudomonadota</taxon>
        <taxon>Betaproteobacteria</taxon>
        <taxon>Burkholderiales</taxon>
        <taxon>Burkholderiaceae</taxon>
        <taxon>Imbroritus</taxon>
    </lineage>
</organism>
<evidence type="ECO:0000313" key="2">
    <source>
        <dbReference type="Proteomes" id="UP000004277"/>
    </source>
</evidence>
<protein>
    <submittedName>
        <fullName evidence="1">Peptidoglycan editing factor PgeF</fullName>
    </submittedName>
</protein>
<accession>A0ACD3SRP9</accession>
<proteinExistence type="predicted"/>
<keyword evidence="2" id="KW-1185">Reference proteome</keyword>